<dbReference type="InterPro" id="IPR019649">
    <property type="entry name" value="DUF2512"/>
</dbReference>
<reference evidence="2 3" key="1">
    <citation type="submission" date="2016-09" db="EMBL/GenBank/DDBJ databases">
        <title>Draft genome sequence for the type strain of Vulcanibacillus modesticaldus BR, a strictly anaerobic, moderately thermophilic, and nitrate-reducing bacterium from deep sea-hydrothermal vents of the Mid-Atlantic Ridge.</title>
        <authorList>
            <person name="Abin C.A."/>
            <person name="Hollibaugh J.T."/>
        </authorList>
    </citation>
    <scope>NUCLEOTIDE SEQUENCE [LARGE SCALE GENOMIC DNA]</scope>
    <source>
        <strain evidence="2 3">BR</strain>
    </source>
</reference>
<protein>
    <submittedName>
        <fullName evidence="2">Uncharacterized protein</fullName>
    </submittedName>
</protein>
<feature type="transmembrane region" description="Helical" evidence="1">
    <location>
        <begin position="65"/>
        <end position="86"/>
    </location>
</feature>
<evidence type="ECO:0000256" key="1">
    <source>
        <dbReference type="SAM" id="Phobius"/>
    </source>
</evidence>
<keyword evidence="1" id="KW-1133">Transmembrane helix</keyword>
<dbReference type="STRING" id="337097.BHF71_06820"/>
<gene>
    <name evidence="2" type="ORF">BHF71_06820</name>
</gene>
<dbReference type="AlphaFoldDB" id="A0A1D2YWJ6"/>
<comment type="caution">
    <text evidence="2">The sequence shown here is derived from an EMBL/GenBank/DDBJ whole genome shotgun (WGS) entry which is preliminary data.</text>
</comment>
<sequence>MKRVPAHVHIQNFLIKYLLFLLIFFSFQMVHLIILPKLYLFLIPLFFTFIGVIADWIIVPKFHNIPSALMGSIFMGTTTYLIPIVFTDGQVPLLSTLLLAFFLGVVEISLHRLIVKPYLKKG</sequence>
<keyword evidence="1" id="KW-0472">Membrane</keyword>
<keyword evidence="3" id="KW-1185">Reference proteome</keyword>
<evidence type="ECO:0000313" key="3">
    <source>
        <dbReference type="Proteomes" id="UP000243739"/>
    </source>
</evidence>
<keyword evidence="1" id="KW-0812">Transmembrane</keyword>
<feature type="transmembrane region" description="Helical" evidence="1">
    <location>
        <begin position="12"/>
        <end position="33"/>
    </location>
</feature>
<organism evidence="2 3">
    <name type="scientific">Vulcanibacillus modesticaldus</name>
    <dbReference type="NCBI Taxonomy" id="337097"/>
    <lineage>
        <taxon>Bacteria</taxon>
        <taxon>Bacillati</taxon>
        <taxon>Bacillota</taxon>
        <taxon>Bacilli</taxon>
        <taxon>Bacillales</taxon>
        <taxon>Bacillaceae</taxon>
        <taxon>Vulcanibacillus</taxon>
    </lineage>
</organism>
<feature type="transmembrane region" description="Helical" evidence="1">
    <location>
        <begin position="39"/>
        <end position="58"/>
    </location>
</feature>
<dbReference type="Pfam" id="PF10710">
    <property type="entry name" value="DUF2512"/>
    <property type="match status" value="1"/>
</dbReference>
<name>A0A1D2YWJ6_9BACI</name>
<accession>A0A1D2YWJ6</accession>
<proteinExistence type="predicted"/>
<evidence type="ECO:0000313" key="2">
    <source>
        <dbReference type="EMBL" id="OEF99982.1"/>
    </source>
</evidence>
<dbReference type="RefSeq" id="WP_069656123.1">
    <property type="nucleotide sequence ID" value="NZ_MIJF01000010.1"/>
</dbReference>
<dbReference type="EMBL" id="MIJF01000010">
    <property type="protein sequence ID" value="OEF99982.1"/>
    <property type="molecule type" value="Genomic_DNA"/>
</dbReference>
<feature type="transmembrane region" description="Helical" evidence="1">
    <location>
        <begin position="92"/>
        <end position="115"/>
    </location>
</feature>
<dbReference type="Proteomes" id="UP000243739">
    <property type="component" value="Unassembled WGS sequence"/>
</dbReference>